<dbReference type="Pfam" id="PF01381">
    <property type="entry name" value="HTH_3"/>
    <property type="match status" value="1"/>
</dbReference>
<evidence type="ECO:0000259" key="1">
    <source>
        <dbReference type="PROSITE" id="PS50943"/>
    </source>
</evidence>
<dbReference type="Gene3D" id="1.10.260.40">
    <property type="entry name" value="lambda repressor-like DNA-binding domains"/>
    <property type="match status" value="1"/>
</dbReference>
<proteinExistence type="predicted"/>
<evidence type="ECO:0000313" key="3">
    <source>
        <dbReference type="Proteomes" id="UP000255177"/>
    </source>
</evidence>
<gene>
    <name evidence="2" type="ORF">CCOS864_03410</name>
</gene>
<dbReference type="CDD" id="cd00093">
    <property type="entry name" value="HTH_XRE"/>
    <property type="match status" value="1"/>
</dbReference>
<dbReference type="InterPro" id="IPR010982">
    <property type="entry name" value="Lambda_DNA-bd_dom_sf"/>
</dbReference>
<dbReference type="SUPFAM" id="SSF47413">
    <property type="entry name" value="lambda repressor-like DNA-binding domains"/>
    <property type="match status" value="1"/>
</dbReference>
<accession>A0A380T361</accession>
<dbReference type="AlphaFoldDB" id="A0A380T361"/>
<dbReference type="RefSeq" id="WP_115087560.1">
    <property type="nucleotide sequence ID" value="NZ_CBCSFG010000037.1"/>
</dbReference>
<keyword evidence="3" id="KW-1185">Reference proteome</keyword>
<dbReference type="GO" id="GO:0003677">
    <property type="term" value="F:DNA binding"/>
    <property type="evidence" value="ECO:0007669"/>
    <property type="project" value="InterPro"/>
</dbReference>
<sequence>MSGNLWVWEEEELLALRKAFAALKAGQRQADRVSQRRMAAELGVSVTTLNAYMTGKRALDMKFALMFERLTGIPTRSYSPRLADEIESTRHHHKPAV</sequence>
<feature type="domain" description="HTH cro/C1-type" evidence="1">
    <location>
        <begin position="28"/>
        <end position="79"/>
    </location>
</feature>
<protein>
    <submittedName>
        <fullName evidence="2">Prophage PSPPH03, Cro/CI family transcriptional regulator</fullName>
    </submittedName>
</protein>
<reference evidence="3" key="1">
    <citation type="submission" date="2018-07" db="EMBL/GenBank/DDBJ databases">
        <authorList>
            <person name="Blom J."/>
        </authorList>
    </citation>
    <scope>NUCLEOTIDE SEQUENCE [LARGE SCALE GENOMIC DNA]</scope>
    <source>
        <strain evidence="3">CCOS 864</strain>
    </source>
</reference>
<dbReference type="Proteomes" id="UP000255177">
    <property type="component" value="Unassembled WGS sequence"/>
</dbReference>
<name>A0A380T361_9PSED</name>
<organism evidence="2 3">
    <name type="scientific">Pseudomonas wadenswilerensis</name>
    <dbReference type="NCBI Taxonomy" id="1785161"/>
    <lineage>
        <taxon>Bacteria</taxon>
        <taxon>Pseudomonadati</taxon>
        <taxon>Pseudomonadota</taxon>
        <taxon>Gammaproteobacteria</taxon>
        <taxon>Pseudomonadales</taxon>
        <taxon>Pseudomonadaceae</taxon>
        <taxon>Pseudomonas</taxon>
    </lineage>
</organism>
<dbReference type="PROSITE" id="PS50943">
    <property type="entry name" value="HTH_CROC1"/>
    <property type="match status" value="1"/>
</dbReference>
<dbReference type="EMBL" id="UIDD01000008">
    <property type="protein sequence ID" value="SUQ63956.1"/>
    <property type="molecule type" value="Genomic_DNA"/>
</dbReference>
<evidence type="ECO:0000313" key="2">
    <source>
        <dbReference type="EMBL" id="SUQ63956.1"/>
    </source>
</evidence>
<dbReference type="InterPro" id="IPR001387">
    <property type="entry name" value="Cro/C1-type_HTH"/>
</dbReference>